<accession>H5UNW4</accession>
<dbReference type="GO" id="GO:0005886">
    <property type="term" value="C:plasma membrane"/>
    <property type="evidence" value="ECO:0007669"/>
    <property type="project" value="UniProtKB-SubCell"/>
</dbReference>
<evidence type="ECO:0000256" key="2">
    <source>
        <dbReference type="ARBA" id="ARBA00022475"/>
    </source>
</evidence>
<evidence type="ECO:0000256" key="5">
    <source>
        <dbReference type="ARBA" id="ARBA00023136"/>
    </source>
</evidence>
<dbReference type="Pfam" id="PF00482">
    <property type="entry name" value="T2SSF"/>
    <property type="match status" value="1"/>
</dbReference>
<keyword evidence="5" id="KW-0472">Membrane</keyword>
<keyword evidence="9" id="KW-1185">Reference proteome</keyword>
<dbReference type="RefSeq" id="WP_009481320.1">
    <property type="nucleotide sequence ID" value="NZ_BAFE01000011.1"/>
</dbReference>
<evidence type="ECO:0000256" key="1">
    <source>
        <dbReference type="ARBA" id="ARBA00004651"/>
    </source>
</evidence>
<keyword evidence="2" id="KW-1003">Cell membrane</keyword>
<evidence type="ECO:0000256" key="3">
    <source>
        <dbReference type="ARBA" id="ARBA00022692"/>
    </source>
</evidence>
<reference evidence="8 9" key="1">
    <citation type="submission" date="2012-02" db="EMBL/GenBank/DDBJ databases">
        <title>Whole genome shotgun sequence of Mobilicoccus pelagius NBRC 104925.</title>
        <authorList>
            <person name="Yoshida Y."/>
            <person name="Hosoyama A."/>
            <person name="Tsuchikane K."/>
            <person name="Katsumata H."/>
            <person name="Yamazaki S."/>
            <person name="Fujita N."/>
        </authorList>
    </citation>
    <scope>NUCLEOTIDE SEQUENCE [LARGE SCALE GENOMIC DNA]</scope>
    <source>
        <strain evidence="8 9">NBRC 104925</strain>
    </source>
</reference>
<dbReference type="eggNOG" id="COG4965">
    <property type="taxonomic scope" value="Bacteria"/>
</dbReference>
<feature type="domain" description="Type II secretion system protein GspF" evidence="7">
    <location>
        <begin position="121"/>
        <end position="236"/>
    </location>
</feature>
<organism evidence="8 9">
    <name type="scientific">Mobilicoccus pelagius NBRC 104925</name>
    <dbReference type="NCBI Taxonomy" id="1089455"/>
    <lineage>
        <taxon>Bacteria</taxon>
        <taxon>Bacillati</taxon>
        <taxon>Actinomycetota</taxon>
        <taxon>Actinomycetes</taxon>
        <taxon>Micrococcales</taxon>
        <taxon>Dermatophilaceae</taxon>
        <taxon>Mobilicoccus</taxon>
    </lineage>
</organism>
<name>H5UNW4_9MICO</name>
<evidence type="ECO:0000256" key="4">
    <source>
        <dbReference type="ARBA" id="ARBA00022989"/>
    </source>
</evidence>
<dbReference type="OrthoDB" id="4872085at2"/>
<feature type="region of interest" description="Disordered" evidence="6">
    <location>
        <begin position="48"/>
        <end position="91"/>
    </location>
</feature>
<dbReference type="PANTHER" id="PTHR35007:SF4">
    <property type="entry name" value="CONSERVED TRANSMEMBRANE PROTEIN-RELATED"/>
    <property type="match status" value="1"/>
</dbReference>
<dbReference type="STRING" id="1089455.MOPEL_011_00040"/>
<proteinExistence type="predicted"/>
<comment type="caution">
    <text evidence="8">The sequence shown here is derived from an EMBL/GenBank/DDBJ whole genome shotgun (WGS) entry which is preliminary data.</text>
</comment>
<keyword evidence="3" id="KW-0812">Transmembrane</keyword>
<dbReference type="EMBL" id="BAFE01000011">
    <property type="protein sequence ID" value="GAB47422.1"/>
    <property type="molecule type" value="Genomic_DNA"/>
</dbReference>
<sequence length="294" mass="30709">MILAGEITGVLALAAGGLLAGRTASHVLLPSVLVAAAVTLAVAGVSPGPRLWPRPGTRGRGARPATGRGSTAVRSPVGDRRDGVVPGARRRPSWWPASWSSRRDREVGRGTESESQALLAFLDVLAPSLRAGRSPEEAARLACRVVRGGVVVEDIRDALAHGRSVETVLDRHARTHADVRLFARAWELSALTGCPLADTVSCVARLVRAKLAHRRRVETASTGARASIRILTLLPLGGPVLATAVGVDPVTAYVTSPTAWACLAGGAVLVLLGRRWVERLVADVARGPVVGPAR</sequence>
<gene>
    <name evidence="8" type="ORF">MOPEL_011_00040</name>
</gene>
<dbReference type="InterPro" id="IPR018076">
    <property type="entry name" value="T2SS_GspF_dom"/>
</dbReference>
<evidence type="ECO:0000256" key="6">
    <source>
        <dbReference type="SAM" id="MobiDB-lite"/>
    </source>
</evidence>
<dbReference type="Proteomes" id="UP000004367">
    <property type="component" value="Unassembled WGS sequence"/>
</dbReference>
<protein>
    <recommendedName>
        <fullName evidence="7">Type II secretion system protein GspF domain-containing protein</fullName>
    </recommendedName>
</protein>
<dbReference type="AlphaFoldDB" id="H5UNW4"/>
<keyword evidence="4" id="KW-1133">Transmembrane helix</keyword>
<comment type="subcellular location">
    <subcellularLocation>
        <location evidence="1">Cell membrane</location>
        <topology evidence="1">Multi-pass membrane protein</topology>
    </subcellularLocation>
</comment>
<evidence type="ECO:0000313" key="8">
    <source>
        <dbReference type="EMBL" id="GAB47422.1"/>
    </source>
</evidence>
<evidence type="ECO:0000259" key="7">
    <source>
        <dbReference type="Pfam" id="PF00482"/>
    </source>
</evidence>
<feature type="compositionally biased region" description="Low complexity" evidence="6">
    <location>
        <begin position="62"/>
        <end position="72"/>
    </location>
</feature>
<evidence type="ECO:0000313" key="9">
    <source>
        <dbReference type="Proteomes" id="UP000004367"/>
    </source>
</evidence>
<dbReference type="PANTHER" id="PTHR35007">
    <property type="entry name" value="INTEGRAL MEMBRANE PROTEIN-RELATED"/>
    <property type="match status" value="1"/>
</dbReference>